<accession>A0A8H3EHM0</accession>
<evidence type="ECO:0000313" key="2">
    <source>
        <dbReference type="Proteomes" id="UP000664534"/>
    </source>
</evidence>
<dbReference type="AlphaFoldDB" id="A0A8H3EHM0"/>
<sequence length="291" mass="32895">MDANNSSDLSNIGDDSNTKASDYGLSYGNPGGWSFSGSIPRPSLGLGPKTFPLLKLPPELRLWIYEPLIAVGDVNILRTNKLVNQEAGRMMRNNAVLRMSFGYPDRTSFASFPLAGSINLAGNLTIHATSFIQHVEFRFNMTAGGERSNFFDTYTNLIKSFGGRDISRQSCTIILDLGLDYCVPDEERFEEETAWQAVSDLTGFEVLVLKLKRERDHVFERLFARVLGTLYGYTEDCLPHKWLLDEYKEIRETLEITLGPAFLDKSVEHHCLEFYPHDFKPEVDVETDGEM</sequence>
<dbReference type="EMBL" id="CAJPDT010000002">
    <property type="protein sequence ID" value="CAF9905775.1"/>
    <property type="molecule type" value="Genomic_DNA"/>
</dbReference>
<comment type="caution">
    <text evidence="1">The sequence shown here is derived from an EMBL/GenBank/DDBJ whole genome shotgun (WGS) entry which is preliminary data.</text>
</comment>
<evidence type="ECO:0000313" key="1">
    <source>
        <dbReference type="EMBL" id="CAF9905775.1"/>
    </source>
</evidence>
<organism evidence="1 2">
    <name type="scientific">Imshaugia aleurites</name>
    <dbReference type="NCBI Taxonomy" id="172621"/>
    <lineage>
        <taxon>Eukaryota</taxon>
        <taxon>Fungi</taxon>
        <taxon>Dikarya</taxon>
        <taxon>Ascomycota</taxon>
        <taxon>Pezizomycotina</taxon>
        <taxon>Lecanoromycetes</taxon>
        <taxon>OSLEUM clade</taxon>
        <taxon>Lecanoromycetidae</taxon>
        <taxon>Lecanorales</taxon>
        <taxon>Lecanorineae</taxon>
        <taxon>Parmeliaceae</taxon>
        <taxon>Imshaugia</taxon>
    </lineage>
</organism>
<dbReference type="Proteomes" id="UP000664534">
    <property type="component" value="Unassembled WGS sequence"/>
</dbReference>
<protein>
    <submittedName>
        <fullName evidence="1">Uncharacterized protein</fullName>
    </submittedName>
</protein>
<name>A0A8H3EHM0_9LECA</name>
<keyword evidence="2" id="KW-1185">Reference proteome</keyword>
<gene>
    <name evidence="1" type="ORF">IMSHALPRED_003973</name>
</gene>
<reference evidence="1" key="1">
    <citation type="submission" date="2021-03" db="EMBL/GenBank/DDBJ databases">
        <authorList>
            <person name="Tagirdzhanova G."/>
        </authorList>
    </citation>
    <scope>NUCLEOTIDE SEQUENCE</scope>
</reference>
<proteinExistence type="predicted"/>
<dbReference type="OrthoDB" id="5354775at2759"/>